<proteinExistence type="predicted"/>
<dbReference type="AlphaFoldDB" id="A0A914R0H8"/>
<dbReference type="WBParaSite" id="PDA_v2.g4850.t1">
    <property type="protein sequence ID" value="PDA_v2.g4850.t1"/>
    <property type="gene ID" value="PDA_v2.g4850"/>
</dbReference>
<reference evidence="2" key="1">
    <citation type="submission" date="2022-11" db="UniProtKB">
        <authorList>
            <consortium name="WormBaseParasite"/>
        </authorList>
    </citation>
    <scope>IDENTIFICATION</scope>
</reference>
<name>A0A914R0H8_9BILA</name>
<evidence type="ECO:0000313" key="1">
    <source>
        <dbReference type="Proteomes" id="UP000887578"/>
    </source>
</evidence>
<dbReference type="Proteomes" id="UP000887578">
    <property type="component" value="Unplaced"/>
</dbReference>
<organism evidence="1 2">
    <name type="scientific">Panagrolaimus davidi</name>
    <dbReference type="NCBI Taxonomy" id="227884"/>
    <lineage>
        <taxon>Eukaryota</taxon>
        <taxon>Metazoa</taxon>
        <taxon>Ecdysozoa</taxon>
        <taxon>Nematoda</taxon>
        <taxon>Chromadorea</taxon>
        <taxon>Rhabditida</taxon>
        <taxon>Tylenchina</taxon>
        <taxon>Panagrolaimomorpha</taxon>
        <taxon>Panagrolaimoidea</taxon>
        <taxon>Panagrolaimidae</taxon>
        <taxon>Panagrolaimus</taxon>
    </lineage>
</organism>
<protein>
    <submittedName>
        <fullName evidence="2">Uncharacterized protein</fullName>
    </submittedName>
</protein>
<keyword evidence="1" id="KW-1185">Reference proteome</keyword>
<accession>A0A914R0H8</accession>
<evidence type="ECO:0000313" key="2">
    <source>
        <dbReference type="WBParaSite" id="PDA_v2.g4850.t1"/>
    </source>
</evidence>
<sequence>MGGPENVVKLTQDLMDTLPGEERALLEKYFPIRVQIGGTYFKTYDQAIWREILPDIQERLGTVFSYCVMGEDFEKEFKATLKGVAVLLLAAIANDKEVHVKVCDLQESRE</sequence>